<feature type="region of interest" description="Disordered" evidence="1">
    <location>
        <begin position="41"/>
        <end position="109"/>
    </location>
</feature>
<feature type="chain" id="PRO_5003376801" description="Asl1-like glycosyl hydrolase catalytic domain-containing protein" evidence="2">
    <location>
        <begin position="30"/>
        <end position="344"/>
    </location>
</feature>
<reference evidence="5" key="1">
    <citation type="journal article" date="2011" name="Science">
        <title>The plant cell wall-decomposing machinery underlies the functional diversity of forest fungi.</title>
        <authorList>
            <person name="Eastwood D.C."/>
            <person name="Floudas D."/>
            <person name="Binder M."/>
            <person name="Majcherczyk A."/>
            <person name="Schneider P."/>
            <person name="Aerts A."/>
            <person name="Asiegbu F.O."/>
            <person name="Baker S.E."/>
            <person name="Barry K."/>
            <person name="Bendiksby M."/>
            <person name="Blumentritt M."/>
            <person name="Coutinho P.M."/>
            <person name="Cullen D."/>
            <person name="de Vries R.P."/>
            <person name="Gathman A."/>
            <person name="Goodell B."/>
            <person name="Henrissat B."/>
            <person name="Ihrmark K."/>
            <person name="Kauserud H."/>
            <person name="Kohler A."/>
            <person name="LaButti K."/>
            <person name="Lapidus A."/>
            <person name="Lavin J.L."/>
            <person name="Lee Y.-H."/>
            <person name="Lindquist E."/>
            <person name="Lilly W."/>
            <person name="Lucas S."/>
            <person name="Morin E."/>
            <person name="Murat C."/>
            <person name="Oguiza J.A."/>
            <person name="Park J."/>
            <person name="Pisabarro A.G."/>
            <person name="Riley R."/>
            <person name="Rosling A."/>
            <person name="Salamov A."/>
            <person name="Schmidt O."/>
            <person name="Schmutz J."/>
            <person name="Skrede I."/>
            <person name="Stenlid J."/>
            <person name="Wiebenga A."/>
            <person name="Xie X."/>
            <person name="Kuees U."/>
            <person name="Hibbett D.S."/>
            <person name="Hoffmeister D."/>
            <person name="Hoegberg N."/>
            <person name="Martin F."/>
            <person name="Grigoriev I.V."/>
            <person name="Watkinson S.C."/>
        </authorList>
    </citation>
    <scope>NUCLEOTIDE SEQUENCE [LARGE SCALE GENOMIC DNA]</scope>
    <source>
        <strain evidence="5">strain S7.3</strain>
    </source>
</reference>
<evidence type="ECO:0000313" key="5">
    <source>
        <dbReference type="Proteomes" id="UP000008063"/>
    </source>
</evidence>
<evidence type="ECO:0000256" key="2">
    <source>
        <dbReference type="SAM" id="SignalP"/>
    </source>
</evidence>
<dbReference type="AlphaFoldDB" id="F8PNQ5"/>
<dbReference type="Pfam" id="PF11790">
    <property type="entry name" value="Glyco_hydro_cc"/>
    <property type="match status" value="1"/>
</dbReference>
<dbReference type="PANTHER" id="PTHR34154:SF3">
    <property type="entry name" value="ALKALI-SENSITIVE LINKAGE PROTEIN 1"/>
    <property type="match status" value="1"/>
</dbReference>
<keyword evidence="2" id="KW-0732">Signal</keyword>
<dbReference type="InterPro" id="IPR024655">
    <property type="entry name" value="Asl1_glyco_hydro_catalytic"/>
</dbReference>
<feature type="compositionally biased region" description="Low complexity" evidence="1">
    <location>
        <begin position="76"/>
        <end position="102"/>
    </location>
</feature>
<evidence type="ECO:0000256" key="1">
    <source>
        <dbReference type="SAM" id="MobiDB-lite"/>
    </source>
</evidence>
<sequence>MAALKLLNLLALASVAVLTLSFGATPVNALATDNSHMVRRASHGLPLPPPRRLPPGPLPLPLPPPSTPPPPPPAPSSTSSVNTWTPAPSSSSSSAAPAPTSGSGSGKWGLGWPNGDSTYLSNFLLPDVKYLYTWGPQLPTGLNQLGITGVAMLWGYDQITQFQQTVVAGYANYVLGMNEPNEPSQSNMSAQDGASLWQQYINPLKDQGYYLVSPACTNDQAGMQWMTDFFAACTGCHVDAVAFHYYSTSESDFATYATQLHNQFNLPIWVTEFADQDFSGGAQADQSAVWNFAGTIKQFVDETDWMEAAFPFGVMGDMQGVNTLNQLLSGSNEPTSLASFYFGA</sequence>
<dbReference type="EMBL" id="GL945477">
    <property type="protein sequence ID" value="EGO01782.1"/>
    <property type="molecule type" value="Genomic_DNA"/>
</dbReference>
<gene>
    <name evidence="4" type="ORF">SERLA73DRAFT_132306</name>
</gene>
<dbReference type="PANTHER" id="PTHR34154">
    <property type="entry name" value="ALKALI-SENSITIVE LINKAGE PROTEIN 1"/>
    <property type="match status" value="1"/>
</dbReference>
<accession>F8PNQ5</accession>
<protein>
    <recommendedName>
        <fullName evidence="3">Asl1-like glycosyl hydrolase catalytic domain-containing protein</fullName>
    </recommendedName>
</protein>
<proteinExistence type="predicted"/>
<name>F8PNQ5_SERL3</name>
<dbReference type="InterPro" id="IPR017853">
    <property type="entry name" value="GH"/>
</dbReference>
<dbReference type="GO" id="GO:0009277">
    <property type="term" value="C:fungal-type cell wall"/>
    <property type="evidence" value="ECO:0007669"/>
    <property type="project" value="TreeGrafter"/>
</dbReference>
<feature type="domain" description="Asl1-like glycosyl hydrolase catalytic" evidence="3">
    <location>
        <begin position="109"/>
        <end position="341"/>
    </location>
</feature>
<feature type="compositionally biased region" description="Pro residues" evidence="1">
    <location>
        <begin position="46"/>
        <end position="75"/>
    </location>
</feature>
<dbReference type="GO" id="GO:0071966">
    <property type="term" value="P:fungal-type cell wall polysaccharide metabolic process"/>
    <property type="evidence" value="ECO:0007669"/>
    <property type="project" value="TreeGrafter"/>
</dbReference>
<keyword evidence="5" id="KW-1185">Reference proteome</keyword>
<dbReference type="eggNOG" id="ENOG502RZ9J">
    <property type="taxonomic scope" value="Eukaryota"/>
</dbReference>
<dbReference type="SUPFAM" id="SSF51445">
    <property type="entry name" value="(Trans)glycosidases"/>
    <property type="match status" value="1"/>
</dbReference>
<feature type="signal peptide" evidence="2">
    <location>
        <begin position="1"/>
        <end position="29"/>
    </location>
</feature>
<organism evidence="5">
    <name type="scientific">Serpula lacrymans var. lacrymans (strain S7.3)</name>
    <name type="common">Dry rot fungus</name>
    <dbReference type="NCBI Taxonomy" id="936435"/>
    <lineage>
        <taxon>Eukaryota</taxon>
        <taxon>Fungi</taxon>
        <taxon>Dikarya</taxon>
        <taxon>Basidiomycota</taxon>
        <taxon>Agaricomycotina</taxon>
        <taxon>Agaricomycetes</taxon>
        <taxon>Agaricomycetidae</taxon>
        <taxon>Boletales</taxon>
        <taxon>Coniophorineae</taxon>
        <taxon>Serpulaceae</taxon>
        <taxon>Serpula</taxon>
    </lineage>
</organism>
<evidence type="ECO:0000313" key="4">
    <source>
        <dbReference type="EMBL" id="EGO01782.1"/>
    </source>
</evidence>
<dbReference type="InterPro" id="IPR053183">
    <property type="entry name" value="ASL1"/>
</dbReference>
<dbReference type="HOGENOM" id="CLU_040908_0_1_1"/>
<dbReference type="OrthoDB" id="5959761at2759"/>
<dbReference type="STRING" id="936435.F8PNQ5"/>
<dbReference type="OMA" id="KRCKPRS"/>
<dbReference type="Gene3D" id="3.20.20.80">
    <property type="entry name" value="Glycosidases"/>
    <property type="match status" value="1"/>
</dbReference>
<dbReference type="Proteomes" id="UP000008063">
    <property type="component" value="Unassembled WGS sequence"/>
</dbReference>
<evidence type="ECO:0000259" key="3">
    <source>
        <dbReference type="Pfam" id="PF11790"/>
    </source>
</evidence>
<dbReference type="InParanoid" id="F8PNQ5"/>